<feature type="compositionally biased region" description="Polar residues" evidence="3">
    <location>
        <begin position="140"/>
        <end position="151"/>
    </location>
</feature>
<dbReference type="GO" id="GO:0071207">
    <property type="term" value="F:histone pre-mRNA stem-loop binding"/>
    <property type="evidence" value="ECO:0007669"/>
    <property type="project" value="TreeGrafter"/>
</dbReference>
<feature type="region of interest" description="Disordered" evidence="3">
    <location>
        <begin position="134"/>
        <end position="205"/>
    </location>
</feature>
<dbReference type="GO" id="GO:0071204">
    <property type="term" value="C:histone pre-mRNA 3'end processing complex"/>
    <property type="evidence" value="ECO:0007669"/>
    <property type="project" value="TreeGrafter"/>
</dbReference>
<reference evidence="5 6" key="1">
    <citation type="submission" date="2019-01" db="EMBL/GenBank/DDBJ databases">
        <title>A draft genome assembly of the solar-powered sea slug Elysia chlorotica.</title>
        <authorList>
            <person name="Cai H."/>
            <person name="Li Q."/>
            <person name="Fang X."/>
            <person name="Li J."/>
            <person name="Curtis N.E."/>
            <person name="Altenburger A."/>
            <person name="Shibata T."/>
            <person name="Feng M."/>
            <person name="Maeda T."/>
            <person name="Schwartz J.A."/>
            <person name="Shigenobu S."/>
            <person name="Lundholm N."/>
            <person name="Nishiyama T."/>
            <person name="Yang H."/>
            <person name="Hasebe M."/>
            <person name="Li S."/>
            <person name="Pierce S.K."/>
            <person name="Wang J."/>
        </authorList>
    </citation>
    <scope>NUCLEOTIDE SEQUENCE [LARGE SCALE GENOMIC DNA]</scope>
    <source>
        <strain evidence="5">EC2010</strain>
        <tissue evidence="5">Whole organism of an adult</tissue>
    </source>
</reference>
<feature type="compositionally biased region" description="Basic and acidic residues" evidence="3">
    <location>
        <begin position="44"/>
        <end position="102"/>
    </location>
</feature>
<dbReference type="FunFam" id="1.10.8.1120:FF:000001">
    <property type="entry name" value="Histone RNA hairpin-binding protein-like"/>
    <property type="match status" value="1"/>
</dbReference>
<name>A0A433SXR3_ELYCH</name>
<dbReference type="AlphaFoldDB" id="A0A433SXR3"/>
<dbReference type="PANTHER" id="PTHR17408:SF0">
    <property type="entry name" value="HISTONE RNA HAIRPIN-BINDING PROTEIN"/>
    <property type="match status" value="1"/>
</dbReference>
<keyword evidence="2" id="KW-0694">RNA-binding</keyword>
<comment type="caution">
    <text evidence="5">The sequence shown here is derived from an EMBL/GenBank/DDBJ whole genome shotgun (WGS) entry which is preliminary data.</text>
</comment>
<dbReference type="Proteomes" id="UP000271974">
    <property type="component" value="Unassembled WGS sequence"/>
</dbReference>
<evidence type="ECO:0000313" key="6">
    <source>
        <dbReference type="Proteomes" id="UP000271974"/>
    </source>
</evidence>
<accession>A0A433SXR3</accession>
<feature type="domain" description="Histone RNA hairpin-binding protein RNA-binding" evidence="4">
    <location>
        <begin position="238"/>
        <end position="307"/>
    </location>
</feature>
<feature type="region of interest" description="Disordered" evidence="3">
    <location>
        <begin position="212"/>
        <end position="231"/>
    </location>
</feature>
<sequence>MLSSNEHIQAQEKINWADCEFDDGENAIKDSFDLRQKLSQHSPAAEKGDKKSPSKRLQTREHDLRLKLSRNRQERMEHNSSDGRRRYEGPERGRRRWGEPGRARYTERVGGLSPLRSPRATTLRNVLDLDNSRNYRFTDHLQNGNESSPNAATHRRKRNNHRTPPSENPEKSPGMTTVLSDCDDSEEINSCTPEYSRKSSRLDKASWTRRRLELPSENTAQDSDEDSRLPTISEEENKVRMARREKDIAYGKNTDAYRLYIELIPRELRSHNGKKHPRTPRKDKECSRRSWDAQVKLWKRRLHAWANEETGAQEPAKSGSESSQEGNSWASIVARGRVPEVEKENESDVAIRGGCHDNEDDEIDLDEDDGLQEELEDDIAAFLDSADIDFNVAHQVQEQVRLDDD</sequence>
<evidence type="ECO:0000256" key="2">
    <source>
        <dbReference type="ARBA" id="ARBA00022884"/>
    </source>
</evidence>
<dbReference type="Pfam" id="PF15247">
    <property type="entry name" value="SLBP_RNA_bind"/>
    <property type="match status" value="1"/>
</dbReference>
<dbReference type="InterPro" id="IPR029344">
    <property type="entry name" value="SLBP_RNA_bind"/>
</dbReference>
<dbReference type="Gene3D" id="1.10.8.1120">
    <property type="entry name" value="Histone RNA hairpin-binding protein RNA-binding domain"/>
    <property type="match status" value="1"/>
</dbReference>
<dbReference type="OrthoDB" id="265795at2759"/>
<evidence type="ECO:0000259" key="4">
    <source>
        <dbReference type="Pfam" id="PF15247"/>
    </source>
</evidence>
<feature type="compositionally biased region" description="Polar residues" evidence="3">
    <location>
        <begin position="319"/>
        <end position="330"/>
    </location>
</feature>
<feature type="region of interest" description="Disordered" evidence="3">
    <location>
        <begin position="31"/>
        <end position="102"/>
    </location>
</feature>
<protein>
    <recommendedName>
        <fullName evidence="4">Histone RNA hairpin-binding protein RNA-binding domain-containing protein</fullName>
    </recommendedName>
</protein>
<dbReference type="GO" id="GO:0006398">
    <property type="term" value="P:mRNA 3'-end processing by stem-loop binding and cleavage"/>
    <property type="evidence" value="ECO:0007669"/>
    <property type="project" value="TreeGrafter"/>
</dbReference>
<evidence type="ECO:0000313" key="5">
    <source>
        <dbReference type="EMBL" id="RUS73960.1"/>
    </source>
</evidence>
<dbReference type="InterPro" id="IPR026502">
    <property type="entry name" value="SLBP1/SLBP2"/>
</dbReference>
<proteinExistence type="inferred from homology"/>
<evidence type="ECO:0000256" key="3">
    <source>
        <dbReference type="SAM" id="MobiDB-lite"/>
    </source>
</evidence>
<dbReference type="GO" id="GO:0051028">
    <property type="term" value="P:mRNA transport"/>
    <property type="evidence" value="ECO:0007669"/>
    <property type="project" value="TreeGrafter"/>
</dbReference>
<dbReference type="InterPro" id="IPR038294">
    <property type="entry name" value="SLBP_RNA_bind_sf"/>
</dbReference>
<keyword evidence="6" id="KW-1185">Reference proteome</keyword>
<feature type="compositionally biased region" description="Acidic residues" evidence="3">
    <location>
        <begin position="358"/>
        <end position="372"/>
    </location>
</feature>
<gene>
    <name evidence="5" type="ORF">EGW08_018275</name>
</gene>
<feature type="compositionally biased region" description="Basic and acidic residues" evidence="3">
    <location>
        <begin position="337"/>
        <end position="346"/>
    </location>
</feature>
<dbReference type="STRING" id="188477.A0A433SXR3"/>
<dbReference type="PANTHER" id="PTHR17408">
    <property type="entry name" value="HISTONE RNA HAIRPIN-BINDING PROTEIN"/>
    <property type="match status" value="1"/>
</dbReference>
<organism evidence="5 6">
    <name type="scientific">Elysia chlorotica</name>
    <name type="common">Eastern emerald elysia</name>
    <name type="synonym">Sea slug</name>
    <dbReference type="NCBI Taxonomy" id="188477"/>
    <lineage>
        <taxon>Eukaryota</taxon>
        <taxon>Metazoa</taxon>
        <taxon>Spiralia</taxon>
        <taxon>Lophotrochozoa</taxon>
        <taxon>Mollusca</taxon>
        <taxon>Gastropoda</taxon>
        <taxon>Heterobranchia</taxon>
        <taxon>Euthyneura</taxon>
        <taxon>Panpulmonata</taxon>
        <taxon>Sacoglossa</taxon>
        <taxon>Placobranchoidea</taxon>
        <taxon>Plakobranchidae</taxon>
        <taxon>Elysia</taxon>
    </lineage>
</organism>
<comment type="similarity">
    <text evidence="1">Belongs to the SLBP family.</text>
</comment>
<feature type="region of interest" description="Disordered" evidence="3">
    <location>
        <begin position="306"/>
        <end position="372"/>
    </location>
</feature>
<dbReference type="EMBL" id="RQTK01000881">
    <property type="protein sequence ID" value="RUS73960.1"/>
    <property type="molecule type" value="Genomic_DNA"/>
</dbReference>
<dbReference type="GO" id="GO:0005737">
    <property type="term" value="C:cytoplasm"/>
    <property type="evidence" value="ECO:0007669"/>
    <property type="project" value="TreeGrafter"/>
</dbReference>
<feature type="compositionally biased region" description="Basic and acidic residues" evidence="3">
    <location>
        <begin position="195"/>
        <end position="205"/>
    </location>
</feature>
<evidence type="ECO:0000256" key="1">
    <source>
        <dbReference type="ARBA" id="ARBA00006151"/>
    </source>
</evidence>
<dbReference type="GO" id="GO:0003729">
    <property type="term" value="F:mRNA binding"/>
    <property type="evidence" value="ECO:0007669"/>
    <property type="project" value="InterPro"/>
</dbReference>